<keyword evidence="6" id="KW-1185">Reference proteome</keyword>
<dbReference type="EMBL" id="OU015567">
    <property type="protein sequence ID" value="CAG5111280.1"/>
    <property type="molecule type" value="Genomic_DNA"/>
</dbReference>
<reference evidence="5 6" key="1">
    <citation type="submission" date="2021-04" db="EMBL/GenBank/DDBJ databases">
        <authorList>
            <person name="Bliznina A."/>
        </authorList>
    </citation>
    <scope>NUCLEOTIDE SEQUENCE [LARGE SCALE GENOMIC DNA]</scope>
</reference>
<gene>
    <name evidence="5" type="ORF">OKIOD_LOCUS14367</name>
</gene>
<dbReference type="SUPFAM" id="SSF57440">
    <property type="entry name" value="Kringle-like"/>
    <property type="match status" value="1"/>
</dbReference>
<evidence type="ECO:0000256" key="2">
    <source>
        <dbReference type="ARBA" id="ARBA00023157"/>
    </source>
</evidence>
<name>A0ABN7T6R9_OIKDI</name>
<dbReference type="Gene3D" id="2.40.20.10">
    <property type="entry name" value="Plasminogen Kringle 4"/>
    <property type="match status" value="1"/>
</dbReference>
<protein>
    <submittedName>
        <fullName evidence="5">Oidioi.mRNA.OKI2018_I69.chr2.g5602.t1.cds</fullName>
    </submittedName>
</protein>
<evidence type="ECO:0000256" key="1">
    <source>
        <dbReference type="ARBA" id="ARBA00022572"/>
    </source>
</evidence>
<evidence type="ECO:0000256" key="3">
    <source>
        <dbReference type="PROSITE-ProRule" id="PRU00121"/>
    </source>
</evidence>
<keyword evidence="1 3" id="KW-0420">Kringle</keyword>
<evidence type="ECO:0000313" key="6">
    <source>
        <dbReference type="Proteomes" id="UP001158576"/>
    </source>
</evidence>
<dbReference type="InterPro" id="IPR013806">
    <property type="entry name" value="Kringle-like"/>
</dbReference>
<evidence type="ECO:0000313" key="5">
    <source>
        <dbReference type="EMBL" id="CAG5111280.1"/>
    </source>
</evidence>
<dbReference type="InterPro" id="IPR000001">
    <property type="entry name" value="Kringle"/>
</dbReference>
<keyword evidence="2" id="KW-1015">Disulfide bond</keyword>
<dbReference type="PROSITE" id="PS50070">
    <property type="entry name" value="KRINGLE_2"/>
    <property type="match status" value="1"/>
</dbReference>
<sequence length="202" mass="23962">MKLNGMNGTPCRNWNDIKPPLRKVDYLQEPHNYCSEIDSLIDQFKRTRNLKRKFWEYCFTEEEVEEMKKSPCKNSEICPGSYSGTVDRTISGYKCRCWSDVGLSIRPSDENTKKLLKERCGLERNFNDYHNYCRNVPQNFNNGTHDVWKFEDQPWCYLANAEDIEILGKNWQHCRTQPEYSAAPFNHEETEKSTEECLNVEY</sequence>
<comment type="caution">
    <text evidence="3">Lacks conserved residue(s) required for the propagation of feature annotation.</text>
</comment>
<accession>A0ABN7T6R9</accession>
<feature type="domain" description="Kringle" evidence="4">
    <location>
        <begin position="81"/>
        <end position="180"/>
    </location>
</feature>
<dbReference type="InterPro" id="IPR038178">
    <property type="entry name" value="Kringle_sf"/>
</dbReference>
<evidence type="ECO:0000259" key="4">
    <source>
        <dbReference type="PROSITE" id="PS50070"/>
    </source>
</evidence>
<dbReference type="Proteomes" id="UP001158576">
    <property type="component" value="Chromosome 2"/>
</dbReference>
<proteinExistence type="predicted"/>
<organism evidence="5 6">
    <name type="scientific">Oikopleura dioica</name>
    <name type="common">Tunicate</name>
    <dbReference type="NCBI Taxonomy" id="34765"/>
    <lineage>
        <taxon>Eukaryota</taxon>
        <taxon>Metazoa</taxon>
        <taxon>Chordata</taxon>
        <taxon>Tunicata</taxon>
        <taxon>Appendicularia</taxon>
        <taxon>Copelata</taxon>
        <taxon>Oikopleuridae</taxon>
        <taxon>Oikopleura</taxon>
    </lineage>
</organism>